<protein>
    <submittedName>
        <fullName evidence="6">GNAT family N-acetyltransferase</fullName>
        <ecNumber evidence="6">2.3.1.-</ecNumber>
    </submittedName>
</protein>
<gene>
    <name evidence="6" type="ORF">ABVQ20_31800</name>
</gene>
<dbReference type="GO" id="GO:0016746">
    <property type="term" value="F:acyltransferase activity"/>
    <property type="evidence" value="ECO:0007669"/>
    <property type="project" value="UniProtKB-KW"/>
</dbReference>
<dbReference type="Pfam" id="PF13527">
    <property type="entry name" value="Acetyltransf_9"/>
    <property type="match status" value="1"/>
</dbReference>
<comment type="caution">
    <text evidence="4">Lacks conserved residue(s) required for the propagation of feature annotation.</text>
</comment>
<feature type="binding site" evidence="4">
    <location>
        <begin position="84"/>
        <end position="86"/>
    </location>
    <ligand>
        <name>acetyl-CoA</name>
        <dbReference type="ChEBI" id="CHEBI:57288"/>
    </ligand>
</feature>
<feature type="binding site" evidence="4">
    <location>
        <begin position="92"/>
        <end position="97"/>
    </location>
    <ligand>
        <name>acetyl-CoA</name>
        <dbReference type="ChEBI" id="CHEBI:57288"/>
    </ligand>
</feature>
<dbReference type="PROSITE" id="PS51186">
    <property type="entry name" value="GNAT"/>
    <property type="match status" value="1"/>
</dbReference>
<evidence type="ECO:0000256" key="4">
    <source>
        <dbReference type="HAMAP-Rule" id="MF_01812"/>
    </source>
</evidence>
<dbReference type="Pfam" id="PF13530">
    <property type="entry name" value="SCP2_2"/>
    <property type="match status" value="1"/>
</dbReference>
<keyword evidence="2 4" id="KW-0808">Transferase</keyword>
<dbReference type="SUPFAM" id="SSF55718">
    <property type="entry name" value="SCP-like"/>
    <property type="match status" value="1"/>
</dbReference>
<dbReference type="SUPFAM" id="SSF55729">
    <property type="entry name" value="Acyl-CoA N-acyltransferases (Nat)"/>
    <property type="match status" value="1"/>
</dbReference>
<dbReference type="InterPro" id="IPR036527">
    <property type="entry name" value="SCP2_sterol-bd_dom_sf"/>
</dbReference>
<dbReference type="Proteomes" id="UP001548832">
    <property type="component" value="Unassembled WGS sequence"/>
</dbReference>
<dbReference type="HAMAP" id="MF_01812">
    <property type="entry name" value="Eis"/>
    <property type="match status" value="1"/>
</dbReference>
<reference evidence="6 7" key="1">
    <citation type="submission" date="2024-06" db="EMBL/GenBank/DDBJ databases">
        <authorList>
            <person name="Kim D.-U."/>
        </authorList>
    </citation>
    <scope>NUCLEOTIDE SEQUENCE [LARGE SCALE GENOMIC DNA]</scope>
    <source>
        <strain evidence="6 7">KACC15460</strain>
    </source>
</reference>
<evidence type="ECO:0000256" key="2">
    <source>
        <dbReference type="ARBA" id="ARBA00022679"/>
    </source>
</evidence>
<name>A0ABV2DNG5_9HYPH</name>
<dbReference type="InterPro" id="IPR000182">
    <property type="entry name" value="GNAT_dom"/>
</dbReference>
<feature type="active site" description="Proton donor" evidence="4">
    <location>
        <position position="125"/>
    </location>
</feature>
<comment type="similarity">
    <text evidence="1 4">Belongs to the acetyltransferase Eis family.</text>
</comment>
<dbReference type="PANTHER" id="PTHR37817">
    <property type="entry name" value="N-ACETYLTRANSFERASE EIS"/>
    <property type="match status" value="1"/>
</dbReference>
<comment type="subunit">
    <text evidence="4">Homohexamer; trimer of dimers.</text>
</comment>
<evidence type="ECO:0000256" key="1">
    <source>
        <dbReference type="ARBA" id="ARBA00009213"/>
    </source>
</evidence>
<evidence type="ECO:0000313" key="7">
    <source>
        <dbReference type="Proteomes" id="UP001548832"/>
    </source>
</evidence>
<dbReference type="InterPro" id="IPR051554">
    <property type="entry name" value="Acetyltransferase_Eis"/>
</dbReference>
<dbReference type="EC" id="2.3.1.-" evidence="6"/>
<accession>A0ABV2DNG5</accession>
<dbReference type="InterPro" id="IPR022902">
    <property type="entry name" value="NAcTrfase_Eis"/>
</dbReference>
<evidence type="ECO:0000259" key="5">
    <source>
        <dbReference type="PROSITE" id="PS51186"/>
    </source>
</evidence>
<dbReference type="InterPro" id="IPR025559">
    <property type="entry name" value="Eis_dom"/>
</dbReference>
<dbReference type="EMBL" id="JBEWSZ010000004">
    <property type="protein sequence ID" value="MET2831541.1"/>
    <property type="molecule type" value="Genomic_DNA"/>
</dbReference>
<organism evidence="6 7">
    <name type="scientific">Mesorhizobium shangrilense</name>
    <dbReference type="NCBI Taxonomy" id="460060"/>
    <lineage>
        <taxon>Bacteria</taxon>
        <taxon>Pseudomonadati</taxon>
        <taxon>Pseudomonadota</taxon>
        <taxon>Alphaproteobacteria</taxon>
        <taxon>Hyphomicrobiales</taxon>
        <taxon>Phyllobacteriaceae</taxon>
        <taxon>Mesorhizobium</taxon>
    </lineage>
</organism>
<keyword evidence="3 4" id="KW-0012">Acyltransferase</keyword>
<proteinExistence type="inferred from homology"/>
<comment type="caution">
    <text evidence="6">The sequence shown here is derived from an EMBL/GenBank/DDBJ whole genome shotgun (WGS) entry which is preliminary data.</text>
</comment>
<dbReference type="Gene3D" id="3.40.630.30">
    <property type="match status" value="2"/>
</dbReference>
<dbReference type="RefSeq" id="WP_354463651.1">
    <property type="nucleotide sequence ID" value="NZ_JBEWSZ010000004.1"/>
</dbReference>
<feature type="active site" description="Proton acceptor; via carboxylate" evidence="4">
    <location>
        <position position="405"/>
    </location>
</feature>
<dbReference type="Gene3D" id="3.30.1050.10">
    <property type="entry name" value="SCP2 sterol-binding domain"/>
    <property type="match status" value="1"/>
</dbReference>
<feature type="domain" description="N-acetyltransferase" evidence="5">
    <location>
        <begin position="3"/>
        <end position="151"/>
    </location>
</feature>
<dbReference type="NCBIfam" id="NF002367">
    <property type="entry name" value="PRK01346.1-4"/>
    <property type="match status" value="1"/>
</dbReference>
<dbReference type="InterPro" id="IPR016181">
    <property type="entry name" value="Acyl_CoA_acyltransferase"/>
</dbReference>
<dbReference type="InterPro" id="IPR041380">
    <property type="entry name" value="Acetyltransf_17"/>
</dbReference>
<evidence type="ECO:0000256" key="3">
    <source>
        <dbReference type="ARBA" id="ARBA00023315"/>
    </source>
</evidence>
<dbReference type="Pfam" id="PF17668">
    <property type="entry name" value="Acetyltransf_17"/>
    <property type="match status" value="1"/>
</dbReference>
<dbReference type="CDD" id="cd04301">
    <property type="entry name" value="NAT_SF"/>
    <property type="match status" value="1"/>
</dbReference>
<keyword evidence="7" id="KW-1185">Reference proteome</keyword>
<sequence>MTLDVRLLSGRAELAQAARTFRTAMVGLPPIGPIDDALVDRLFEPDRTWGAFDGGTLVGTTDSYSGRIAVPGGAWLPQAAVTHVGVLPTHTRRGAATALFEAQLRAAREQGEAAASLRASDARIYGNFGYAIANTSVSFEVNTQRARLRTAPASREQIRLVDISEAWAIQTRICAGQPAPRAGVIARSPYWWDFQALRQANSGAPAYVAVHGEKGSETGFVRYHPIGLDSWFTSPERTIVVDDIVAYSPDVYVALVAHLLAVDLPHRIVFWSRPADDLLPWLFEDFRSVRVSAVRDETWLRLLDIEKALTARTYAGQDSVVLEVSDPVLPENATRLRLSREGAERTNMSATVVADVSAVSAAYLGGVKWWQLAETGRLGAFDRAAVATLDTLFTAPTLPHSGTMF</sequence>
<dbReference type="PANTHER" id="PTHR37817:SF1">
    <property type="entry name" value="N-ACETYLTRANSFERASE EIS"/>
    <property type="match status" value="1"/>
</dbReference>
<evidence type="ECO:0000313" key="6">
    <source>
        <dbReference type="EMBL" id="MET2831541.1"/>
    </source>
</evidence>